<keyword evidence="3" id="KW-1185">Reference proteome</keyword>
<evidence type="ECO:0000313" key="3">
    <source>
        <dbReference type="Proteomes" id="UP000050501"/>
    </source>
</evidence>
<evidence type="ECO:0000256" key="1">
    <source>
        <dbReference type="ARBA" id="ARBA00022729"/>
    </source>
</evidence>
<name>A0A0P6Y535_9CHLR</name>
<dbReference type="PATRIC" id="fig|229921.5.peg.2056"/>
<dbReference type="RefSeq" id="WP_075070980.1">
    <property type="nucleotide sequence ID" value="NZ_LGCM01000020.1"/>
</dbReference>
<accession>A0A0P6Y535</accession>
<feature type="non-terminal residue" evidence="2">
    <location>
        <position position="1"/>
    </location>
</feature>
<dbReference type="EMBL" id="LGCM01000020">
    <property type="protein sequence ID" value="KPL86983.1"/>
    <property type="molecule type" value="Genomic_DNA"/>
</dbReference>
<keyword evidence="1" id="KW-0732">Signal</keyword>
<protein>
    <submittedName>
        <fullName evidence="2">Uncharacterized protein</fullName>
    </submittedName>
</protein>
<evidence type="ECO:0000313" key="2">
    <source>
        <dbReference type="EMBL" id="KPL86983.1"/>
    </source>
</evidence>
<dbReference type="InterPro" id="IPR051829">
    <property type="entry name" value="Multiheme_Cytochr_ET"/>
</dbReference>
<dbReference type="PANTHER" id="PTHR35038:SF8">
    <property type="entry name" value="C-TYPE POLYHEME CYTOCHROME OMCC"/>
    <property type="match status" value="1"/>
</dbReference>
<dbReference type="STRING" id="229921.ADN01_05055"/>
<reference evidence="2 3" key="1">
    <citation type="submission" date="2015-07" db="EMBL/GenBank/DDBJ databases">
        <title>Genome sequence of Levilinea saccharolytica DSM 16555.</title>
        <authorList>
            <person name="Hemp J."/>
            <person name="Ward L.M."/>
            <person name="Pace L.A."/>
            <person name="Fischer W.W."/>
        </authorList>
    </citation>
    <scope>NUCLEOTIDE SEQUENCE [LARGE SCALE GENOMIC DNA]</scope>
    <source>
        <strain evidence="2 3">KIBI-1</strain>
    </source>
</reference>
<dbReference type="Proteomes" id="UP000050501">
    <property type="component" value="Unassembled WGS sequence"/>
</dbReference>
<dbReference type="AlphaFoldDB" id="A0A0P6Y535"/>
<dbReference type="GO" id="GO:0016491">
    <property type="term" value="F:oxidoreductase activity"/>
    <property type="evidence" value="ECO:0007669"/>
    <property type="project" value="TreeGrafter"/>
</dbReference>
<proteinExistence type="predicted"/>
<dbReference type="InterPro" id="IPR036280">
    <property type="entry name" value="Multihaem_cyt_sf"/>
</dbReference>
<dbReference type="Gene3D" id="1.10.1130.10">
    <property type="entry name" value="Flavocytochrome C3, Chain A"/>
    <property type="match status" value="1"/>
</dbReference>
<dbReference type="SUPFAM" id="SSF48695">
    <property type="entry name" value="Multiheme cytochromes"/>
    <property type="match status" value="1"/>
</dbReference>
<dbReference type="PANTHER" id="PTHR35038">
    <property type="entry name" value="DISSIMILATORY SULFITE REDUCTASE SIRA"/>
    <property type="match status" value="1"/>
</dbReference>
<comment type="caution">
    <text evidence="2">The sequence shown here is derived from an EMBL/GenBank/DDBJ whole genome shotgun (WGS) entry which is preliminary data.</text>
</comment>
<sequence>PTPPPAARQLLLARGDLFSASGECAGCHTGLKDESGADVSIDAHWRATMMANAARDPYYRASVRSEVVRLPELRPAIEKKCATCHLGMAYTTALAVEESTAMLDDGFLSPQHPLFPLAQDGVSCTLCHQVQPDGLGTPASFSGEYIIDKTTPQGQRAIFGRFPVNEGTAAIMRGASGFVPKQSEHLSGPNLCASCHTLFTTTVQADGTLAADPFPEQTPYLEWAQSQYAGQTVCQDCHMPTAQGAVRIANTGSQPQSPFFQHNFTGANAFMIGLLQANAEALQATAEDEHFNTLQQRTQQLLQQQTAQLELSAQRSGSTLNVTVNITSQVGHKFPSGFPSRRAWLHLTVRDAAGTVLFESGQVQPNGSIPANDNDQDPTRFEPHYDQITAPDQVQIYEAIMVDSQGAVTTTLLQAAAYQKDNRLLPLGFDPAQAPPEIAVQGQAAQDDNFTGGGDQVQYQITLADSNAPLTVEVELLYQPLSYRWIEKIRAQDTPESQNFSVYLQNAPAPTFSKVAAAQLQVP</sequence>
<organism evidence="2 3">
    <name type="scientific">Levilinea saccharolytica</name>
    <dbReference type="NCBI Taxonomy" id="229921"/>
    <lineage>
        <taxon>Bacteria</taxon>
        <taxon>Bacillati</taxon>
        <taxon>Chloroflexota</taxon>
        <taxon>Anaerolineae</taxon>
        <taxon>Anaerolineales</taxon>
        <taxon>Anaerolineaceae</taxon>
        <taxon>Levilinea</taxon>
    </lineage>
</organism>
<gene>
    <name evidence="2" type="ORF">ADN01_05055</name>
</gene>